<dbReference type="InterPro" id="IPR011765">
    <property type="entry name" value="Pept_M16_N"/>
</dbReference>
<feature type="domain" description="Peptidase M16 N-terminal" evidence="2">
    <location>
        <begin position="72"/>
        <end position="206"/>
    </location>
</feature>
<dbReference type="Pfam" id="PF00675">
    <property type="entry name" value="Peptidase_M16"/>
    <property type="match status" value="1"/>
</dbReference>
<evidence type="ECO:0000256" key="1">
    <source>
        <dbReference type="SAM" id="MobiDB-lite"/>
    </source>
</evidence>
<accession>A0A0U4W5M8</accession>
<protein>
    <submittedName>
        <fullName evidence="4">Peptidase M16</fullName>
    </submittedName>
</protein>
<evidence type="ECO:0000313" key="5">
    <source>
        <dbReference type="Proteomes" id="UP000064137"/>
    </source>
</evidence>
<feature type="region of interest" description="Disordered" evidence="1">
    <location>
        <begin position="458"/>
        <end position="479"/>
    </location>
</feature>
<dbReference type="RefSeq" id="WP_059313527.1">
    <property type="nucleotide sequence ID" value="NZ_CP013987.1"/>
</dbReference>
<dbReference type="SUPFAM" id="SSF63411">
    <property type="entry name" value="LuxS/MPP-like metallohydrolase"/>
    <property type="match status" value="2"/>
</dbReference>
<name>A0A0U4W5M8_9PSED</name>
<feature type="domain" description="Peptidase M16 C-terminal" evidence="3">
    <location>
        <begin position="214"/>
        <end position="388"/>
    </location>
</feature>
<dbReference type="InterPro" id="IPR050361">
    <property type="entry name" value="MPP/UQCRC_Complex"/>
</dbReference>
<evidence type="ECO:0000259" key="2">
    <source>
        <dbReference type="Pfam" id="PF00675"/>
    </source>
</evidence>
<sequence length="479" mass="50593">MKRLLSLSLCLLAGCQAPSPVGDLARAYPAVDSLKTLKAAPPLGRQLDIQRWRTAEGAQVLFVPAPELPMFDVRLIFAAGSSRDGASPGLAMLTNGLLNEGTPGRDAGAIADGFERLGADFSNGAYRDQAVAGLRTLADPAHSEPALALLADVVGRPTFPAEAIQRIRDQLLTLIAASRREPASLAGEALQQRLYGSHPYAHSPLGTAASLARLDAASLQAFHARAYAAGNAVIAITGDLDRARAERIAAQLSRALPHGPALPPLPAPVPAVPAQVALELPAQQTRLLLGQLGITRRDPDYAALFVGNQILGGGGFGSRLMTELRERRGLTYGVSSGFTPMRQPGPFTIGLQTRAELGDATLALVRDLLRDYLAQGPTQAELDRAKRQIEGSFPLTNASNGAIVAQLGNIGFYDLPSSYLDDFLQQVRSLTVAQVHAALQRHLDPANFVVVTAGPRVAQQPLPPPRPLPTLPPSGVPEH</sequence>
<reference evidence="4 5" key="1">
    <citation type="submission" date="2016-01" db="EMBL/GenBank/DDBJ databases">
        <title>Annotation of Pseudomonas oryzihabitans USDA-ARS-USMARC-56511.</title>
        <authorList>
            <person name="Harhay G.P."/>
            <person name="Harhay D.M."/>
            <person name="Smith T.P.L."/>
            <person name="Bono J.L."/>
            <person name="Heaton M.P."/>
            <person name="Clawson M.L."/>
            <person name="Chitko-Mckown C.G."/>
            <person name="Capik S.F."/>
            <person name="DeDonder K.D."/>
            <person name="Apley M.D."/>
            <person name="Lubbers B.V."/>
            <person name="White B.J."/>
            <person name="Larson R.L."/>
        </authorList>
    </citation>
    <scope>NUCLEOTIDE SEQUENCE [LARGE SCALE GENOMIC DNA]</scope>
    <source>
        <strain evidence="4 5">USDA-ARS-USMARC-56511</strain>
    </source>
</reference>
<dbReference type="Gene3D" id="3.30.830.10">
    <property type="entry name" value="Metalloenzyme, LuxS/M16 peptidase-like"/>
    <property type="match status" value="2"/>
</dbReference>
<feature type="compositionally biased region" description="Pro residues" evidence="1">
    <location>
        <begin position="461"/>
        <end position="479"/>
    </location>
</feature>
<evidence type="ECO:0000313" key="4">
    <source>
        <dbReference type="EMBL" id="ALZ83253.1"/>
    </source>
</evidence>
<dbReference type="Proteomes" id="UP000064137">
    <property type="component" value="Chromosome"/>
</dbReference>
<dbReference type="PANTHER" id="PTHR11851">
    <property type="entry name" value="METALLOPROTEASE"/>
    <property type="match status" value="1"/>
</dbReference>
<proteinExistence type="predicted"/>
<evidence type="ECO:0000259" key="3">
    <source>
        <dbReference type="Pfam" id="PF05193"/>
    </source>
</evidence>
<dbReference type="OrthoDB" id="9811314at2"/>
<gene>
    <name evidence="4" type="ORF">APT59_03230</name>
</gene>
<dbReference type="PANTHER" id="PTHR11851:SF224">
    <property type="entry name" value="PROCESSING PROTEASE"/>
    <property type="match status" value="1"/>
</dbReference>
<dbReference type="PROSITE" id="PS51257">
    <property type="entry name" value="PROKAR_LIPOPROTEIN"/>
    <property type="match status" value="1"/>
</dbReference>
<dbReference type="AlphaFoldDB" id="A0A0U4W5M8"/>
<dbReference type="Pfam" id="PF05193">
    <property type="entry name" value="Peptidase_M16_C"/>
    <property type="match status" value="1"/>
</dbReference>
<dbReference type="GO" id="GO:0046872">
    <property type="term" value="F:metal ion binding"/>
    <property type="evidence" value="ECO:0007669"/>
    <property type="project" value="InterPro"/>
</dbReference>
<dbReference type="InterPro" id="IPR011249">
    <property type="entry name" value="Metalloenz_LuxS/M16"/>
</dbReference>
<dbReference type="EMBL" id="CP013987">
    <property type="protein sequence ID" value="ALZ83253.1"/>
    <property type="molecule type" value="Genomic_DNA"/>
</dbReference>
<dbReference type="InterPro" id="IPR007863">
    <property type="entry name" value="Peptidase_M16_C"/>
</dbReference>
<dbReference type="KEGG" id="por:APT59_03230"/>
<organism evidence="4 5">
    <name type="scientific">Pseudomonas oryzihabitans</name>
    <dbReference type="NCBI Taxonomy" id="47885"/>
    <lineage>
        <taxon>Bacteria</taxon>
        <taxon>Pseudomonadati</taxon>
        <taxon>Pseudomonadota</taxon>
        <taxon>Gammaproteobacteria</taxon>
        <taxon>Pseudomonadales</taxon>
        <taxon>Pseudomonadaceae</taxon>
        <taxon>Pseudomonas</taxon>
    </lineage>
</organism>